<dbReference type="InterPro" id="IPR057985">
    <property type="entry name" value="TPR_PSMD3_N"/>
</dbReference>
<evidence type="ECO:0000313" key="3">
    <source>
        <dbReference type="EMBL" id="PLW23961.1"/>
    </source>
</evidence>
<dbReference type="Pfam" id="PF25573">
    <property type="entry name" value="TPR_PSMD3_N"/>
    <property type="match status" value="1"/>
</dbReference>
<organism evidence="3 4">
    <name type="scientific">Puccinia coronata f. sp. avenae</name>
    <dbReference type="NCBI Taxonomy" id="200324"/>
    <lineage>
        <taxon>Eukaryota</taxon>
        <taxon>Fungi</taxon>
        <taxon>Dikarya</taxon>
        <taxon>Basidiomycota</taxon>
        <taxon>Pucciniomycotina</taxon>
        <taxon>Pucciniomycetes</taxon>
        <taxon>Pucciniales</taxon>
        <taxon>Pucciniaceae</taxon>
        <taxon>Puccinia</taxon>
    </lineage>
</organism>
<evidence type="ECO:0000313" key="4">
    <source>
        <dbReference type="Proteomes" id="UP000235392"/>
    </source>
</evidence>
<accession>A0A2N5TEQ3</accession>
<gene>
    <name evidence="3" type="ORF">PCASD_10997</name>
</gene>
<dbReference type="EMBL" id="PGCI01000619">
    <property type="protein sequence ID" value="PLW23961.1"/>
    <property type="molecule type" value="Genomic_DNA"/>
</dbReference>
<feature type="compositionally biased region" description="Basic residues" evidence="1">
    <location>
        <begin position="14"/>
        <end position="23"/>
    </location>
</feature>
<proteinExistence type="predicted"/>
<dbReference type="Proteomes" id="UP000235392">
    <property type="component" value="Unassembled WGS sequence"/>
</dbReference>
<name>A0A2N5TEQ3_9BASI</name>
<feature type="region of interest" description="Disordered" evidence="1">
    <location>
        <begin position="1"/>
        <end position="23"/>
    </location>
</feature>
<reference evidence="3 4" key="1">
    <citation type="submission" date="2017-11" db="EMBL/GenBank/DDBJ databases">
        <title>De novo assembly and phasing of dikaryotic genomes from two isolates of Puccinia coronata f. sp. avenae, the causal agent of oat crown rust.</title>
        <authorList>
            <person name="Miller M.E."/>
            <person name="Zhang Y."/>
            <person name="Omidvar V."/>
            <person name="Sperschneider J."/>
            <person name="Schwessinger B."/>
            <person name="Raley C."/>
            <person name="Palmer J.M."/>
            <person name="Garnica D."/>
            <person name="Upadhyaya N."/>
            <person name="Rathjen J."/>
            <person name="Taylor J.M."/>
            <person name="Park R.F."/>
            <person name="Dodds P.N."/>
            <person name="Hirsch C.D."/>
            <person name="Kianian S.F."/>
            <person name="Figueroa M."/>
        </authorList>
    </citation>
    <scope>NUCLEOTIDE SEQUENCE [LARGE SCALE GENOMIC DNA]</scope>
    <source>
        <strain evidence="3">12SD80</strain>
    </source>
</reference>
<dbReference type="AlphaFoldDB" id="A0A2N5TEQ3"/>
<comment type="caution">
    <text evidence="3">The sequence shown here is derived from an EMBL/GenBank/DDBJ whole genome shotgun (WGS) entry which is preliminary data.</text>
</comment>
<protein>
    <recommendedName>
        <fullName evidence="2">26S proteasome non-ATPase regulatory subunit 3 N-terminal TPR repeats domain-containing protein</fullName>
    </recommendedName>
</protein>
<feature type="domain" description="26S proteasome non-ATPase regulatory subunit 3 N-terminal TPR repeats" evidence="2">
    <location>
        <begin position="36"/>
        <end position="73"/>
    </location>
</feature>
<sequence length="118" mass="13387">MQGPNKAGAGQRKCIGKTQHHRKSTRIAIYRNPIAKLTTHKLFVVELSVGDIPDCALFRDPVLEKYLQPYFEIIEAAQVGNITESEEALSTHSGRFLIKVEYTVIWRLGHNVIKPRCE</sequence>
<evidence type="ECO:0000256" key="1">
    <source>
        <dbReference type="SAM" id="MobiDB-lite"/>
    </source>
</evidence>
<evidence type="ECO:0000259" key="2">
    <source>
        <dbReference type="Pfam" id="PF25573"/>
    </source>
</evidence>